<dbReference type="InterPro" id="IPR006640">
    <property type="entry name" value="SprT-like_domain"/>
</dbReference>
<dbReference type="STRING" id="130081.M2WV38"/>
<dbReference type="Pfam" id="PF17283">
    <property type="entry name" value="Zn_ribbon_SprT"/>
    <property type="match status" value="1"/>
</dbReference>
<dbReference type="GO" id="GO:0005634">
    <property type="term" value="C:nucleus"/>
    <property type="evidence" value="ECO:0007669"/>
    <property type="project" value="TreeGrafter"/>
</dbReference>
<dbReference type="GeneID" id="17086713"/>
<sequence>MTTMKDAQQDKENNLESWTDTSLSSRVAQKWGKKFSNTNLFYLHSPQSLAYRKGIRDENKLKNESNSNLDWEIILQSTKSLSISDSQSKSVEKKETVTRNSTQYLQHLEEVSNSPPSFITPYCVRGLQNTEEVVVLRKFKKNREDLLKQLYNFYNERVFSKQLKETLVSTCWSKTLNTTAGRTCFQNKRLDNNQMERTVSIQISIKVVDRGERLLSTLAHEMCHAAQWIIDGVAKPPHGREFQRWSEEFKKTLPFVQVNVKHSYNIVYKYIYFCQSCGLQYGRHSKSIDTCRQRCGRCKGQLILKV</sequence>
<dbReference type="AlphaFoldDB" id="M2WV38"/>
<dbReference type="SMART" id="SM00731">
    <property type="entry name" value="SprT"/>
    <property type="match status" value="1"/>
</dbReference>
<dbReference type="OrthoDB" id="20772at2759"/>
<dbReference type="InterPro" id="IPR035240">
    <property type="entry name" value="SprT_Zn_ribbon"/>
</dbReference>
<name>M2WV38_GALSU</name>
<evidence type="ECO:0000313" key="2">
    <source>
        <dbReference type="EMBL" id="EME27830.1"/>
    </source>
</evidence>
<accession>M2WV38</accession>
<dbReference type="EMBL" id="KB454527">
    <property type="protein sequence ID" value="EME27830.1"/>
    <property type="molecule type" value="Genomic_DNA"/>
</dbReference>
<dbReference type="Proteomes" id="UP000030680">
    <property type="component" value="Unassembled WGS sequence"/>
</dbReference>
<protein>
    <recommendedName>
        <fullName evidence="1">SprT-like domain-containing protein</fullName>
    </recommendedName>
</protein>
<proteinExistence type="predicted"/>
<dbReference type="PANTHER" id="PTHR23099">
    <property type="entry name" value="TRANSCRIPTIONAL REGULATOR"/>
    <property type="match status" value="1"/>
</dbReference>
<gene>
    <name evidence="2" type="ORF">Gasu_46520</name>
</gene>
<dbReference type="Gramene" id="EME27830">
    <property type="protein sequence ID" value="EME27830"/>
    <property type="gene ID" value="Gasu_46520"/>
</dbReference>
<evidence type="ECO:0000259" key="1">
    <source>
        <dbReference type="SMART" id="SM00731"/>
    </source>
</evidence>
<dbReference type="RefSeq" id="XP_005704350.1">
    <property type="nucleotide sequence ID" value="XM_005704293.1"/>
</dbReference>
<evidence type="ECO:0000313" key="3">
    <source>
        <dbReference type="Proteomes" id="UP000030680"/>
    </source>
</evidence>
<dbReference type="GO" id="GO:0006950">
    <property type="term" value="P:response to stress"/>
    <property type="evidence" value="ECO:0007669"/>
    <property type="project" value="UniProtKB-ARBA"/>
</dbReference>
<reference evidence="3" key="1">
    <citation type="journal article" date="2013" name="Science">
        <title>Gene transfer from bacteria and archaea facilitated evolution of an extremophilic eukaryote.</title>
        <authorList>
            <person name="Schonknecht G."/>
            <person name="Chen W.H."/>
            <person name="Ternes C.M."/>
            <person name="Barbier G.G."/>
            <person name="Shrestha R.P."/>
            <person name="Stanke M."/>
            <person name="Brautigam A."/>
            <person name="Baker B.J."/>
            <person name="Banfield J.F."/>
            <person name="Garavito R.M."/>
            <person name="Carr K."/>
            <person name="Wilkerson C."/>
            <person name="Rensing S.A."/>
            <person name="Gagneul D."/>
            <person name="Dickenson N.E."/>
            <person name="Oesterhelt C."/>
            <person name="Lercher M.J."/>
            <person name="Weber A.P."/>
        </authorList>
    </citation>
    <scope>NUCLEOTIDE SEQUENCE [LARGE SCALE GENOMIC DNA]</scope>
    <source>
        <strain evidence="3">074W</strain>
    </source>
</reference>
<dbReference type="Pfam" id="PF10263">
    <property type="entry name" value="SprT-like"/>
    <property type="match status" value="1"/>
</dbReference>
<organism evidence="2 3">
    <name type="scientific">Galdieria sulphuraria</name>
    <name type="common">Red alga</name>
    <dbReference type="NCBI Taxonomy" id="130081"/>
    <lineage>
        <taxon>Eukaryota</taxon>
        <taxon>Rhodophyta</taxon>
        <taxon>Bangiophyceae</taxon>
        <taxon>Galdieriales</taxon>
        <taxon>Galdieriaceae</taxon>
        <taxon>Galdieria</taxon>
    </lineage>
</organism>
<dbReference type="KEGG" id="gsl:Gasu_46520"/>
<dbReference type="eggNOG" id="KOG3854">
    <property type="taxonomic scope" value="Eukaryota"/>
</dbReference>
<dbReference type="PANTHER" id="PTHR23099:SF0">
    <property type="entry name" value="GERM CELL NUCLEAR ACIDIC PROTEIN"/>
    <property type="match status" value="1"/>
</dbReference>
<keyword evidence="3" id="KW-1185">Reference proteome</keyword>
<feature type="domain" description="SprT-like" evidence="1">
    <location>
        <begin position="144"/>
        <end position="305"/>
    </location>
</feature>